<sequence length="153" mass="16928">MYAACRMLGWLSDVRNGKATPESVATRSRRVGHRVTGVKLFLTLVPWFVMKNMCPRFCVSQARVCARGLSWYSGIVEVLSSSWTPSFSGRVVVRLRERRQRAATLPHFRELGPESLKVPGMGLQGLDLTSVIARLRGSSCTVLSGLDTGVMNQ</sequence>
<name>A0A843TKN6_COLES</name>
<dbReference type="EMBL" id="NMUH01000030">
    <property type="protein sequence ID" value="MQL69149.1"/>
    <property type="molecule type" value="Genomic_DNA"/>
</dbReference>
<organism evidence="1 2">
    <name type="scientific">Colocasia esculenta</name>
    <name type="common">Wild taro</name>
    <name type="synonym">Arum esculentum</name>
    <dbReference type="NCBI Taxonomy" id="4460"/>
    <lineage>
        <taxon>Eukaryota</taxon>
        <taxon>Viridiplantae</taxon>
        <taxon>Streptophyta</taxon>
        <taxon>Embryophyta</taxon>
        <taxon>Tracheophyta</taxon>
        <taxon>Spermatophyta</taxon>
        <taxon>Magnoliopsida</taxon>
        <taxon>Liliopsida</taxon>
        <taxon>Araceae</taxon>
        <taxon>Aroideae</taxon>
        <taxon>Colocasieae</taxon>
        <taxon>Colocasia</taxon>
    </lineage>
</organism>
<reference evidence="1" key="1">
    <citation type="submission" date="2017-07" db="EMBL/GenBank/DDBJ databases">
        <title>Taro Niue Genome Assembly and Annotation.</title>
        <authorList>
            <person name="Atibalentja N."/>
            <person name="Keating K."/>
            <person name="Fields C.J."/>
        </authorList>
    </citation>
    <scope>NUCLEOTIDE SEQUENCE</scope>
    <source>
        <strain evidence="1">Niue_2</strain>
        <tissue evidence="1">Leaf</tissue>
    </source>
</reference>
<evidence type="ECO:0000313" key="1">
    <source>
        <dbReference type="EMBL" id="MQL69149.1"/>
    </source>
</evidence>
<proteinExistence type="predicted"/>
<accession>A0A843TKN6</accession>
<protein>
    <submittedName>
        <fullName evidence="1">Uncharacterized protein</fullName>
    </submittedName>
</protein>
<dbReference type="Proteomes" id="UP000652761">
    <property type="component" value="Unassembled WGS sequence"/>
</dbReference>
<comment type="caution">
    <text evidence="1">The sequence shown here is derived from an EMBL/GenBank/DDBJ whole genome shotgun (WGS) entry which is preliminary data.</text>
</comment>
<keyword evidence="2" id="KW-1185">Reference proteome</keyword>
<gene>
    <name evidence="1" type="ORF">Taro_001459</name>
</gene>
<dbReference type="AlphaFoldDB" id="A0A843TKN6"/>
<evidence type="ECO:0000313" key="2">
    <source>
        <dbReference type="Proteomes" id="UP000652761"/>
    </source>
</evidence>